<protein>
    <submittedName>
        <fullName evidence="1">Uncharacterized protein</fullName>
    </submittedName>
</protein>
<dbReference type="EMBL" id="CAJVCH010300765">
    <property type="protein sequence ID" value="CAG7785667.1"/>
    <property type="molecule type" value="Genomic_DNA"/>
</dbReference>
<reference evidence="1" key="1">
    <citation type="submission" date="2021-06" db="EMBL/GenBank/DDBJ databases">
        <authorList>
            <person name="Hodson N. C."/>
            <person name="Mongue J. A."/>
            <person name="Jaron S. K."/>
        </authorList>
    </citation>
    <scope>NUCLEOTIDE SEQUENCE</scope>
</reference>
<evidence type="ECO:0000313" key="1">
    <source>
        <dbReference type="EMBL" id="CAG7785667.1"/>
    </source>
</evidence>
<gene>
    <name evidence="1" type="ORF">AFUS01_LOCUS24278</name>
</gene>
<sequence>MVEGPPSYLPPPF</sequence>
<name>A0A8J2P957_9HEXA</name>
<evidence type="ECO:0000313" key="2">
    <source>
        <dbReference type="Proteomes" id="UP000708208"/>
    </source>
</evidence>
<accession>A0A8J2P957</accession>
<feature type="non-terminal residue" evidence="1">
    <location>
        <position position="1"/>
    </location>
</feature>
<proteinExistence type="predicted"/>
<organism evidence="1 2">
    <name type="scientific">Allacma fusca</name>
    <dbReference type="NCBI Taxonomy" id="39272"/>
    <lineage>
        <taxon>Eukaryota</taxon>
        <taxon>Metazoa</taxon>
        <taxon>Ecdysozoa</taxon>
        <taxon>Arthropoda</taxon>
        <taxon>Hexapoda</taxon>
        <taxon>Collembola</taxon>
        <taxon>Symphypleona</taxon>
        <taxon>Sminthuridae</taxon>
        <taxon>Allacma</taxon>
    </lineage>
</organism>
<keyword evidence="2" id="KW-1185">Reference proteome</keyword>
<comment type="caution">
    <text evidence="1">The sequence shown here is derived from an EMBL/GenBank/DDBJ whole genome shotgun (WGS) entry which is preliminary data.</text>
</comment>
<dbReference type="Proteomes" id="UP000708208">
    <property type="component" value="Unassembled WGS sequence"/>
</dbReference>